<gene>
    <name evidence="1" type="ORF">SteCoe_7601</name>
</gene>
<reference evidence="1 2" key="1">
    <citation type="submission" date="2016-11" db="EMBL/GenBank/DDBJ databases">
        <title>The macronuclear genome of Stentor coeruleus: a giant cell with tiny introns.</title>
        <authorList>
            <person name="Slabodnick M."/>
            <person name="Ruby J.G."/>
            <person name="Reiff S.B."/>
            <person name="Swart E.C."/>
            <person name="Gosai S."/>
            <person name="Prabakaran S."/>
            <person name="Witkowska E."/>
            <person name="Larue G.E."/>
            <person name="Fisher S."/>
            <person name="Freeman R.M."/>
            <person name="Gunawardena J."/>
            <person name="Chu W."/>
            <person name="Stover N.A."/>
            <person name="Gregory B.D."/>
            <person name="Nowacki M."/>
            <person name="Derisi J."/>
            <person name="Roy S.W."/>
            <person name="Marshall W.F."/>
            <person name="Sood P."/>
        </authorList>
    </citation>
    <scope>NUCLEOTIDE SEQUENCE [LARGE SCALE GENOMIC DNA]</scope>
    <source>
        <strain evidence="1">WM001</strain>
    </source>
</reference>
<name>A0A1R2CM66_9CILI</name>
<dbReference type="AlphaFoldDB" id="A0A1R2CM66"/>
<proteinExistence type="predicted"/>
<accession>A0A1R2CM66</accession>
<keyword evidence="2" id="KW-1185">Reference proteome</keyword>
<dbReference type="EMBL" id="MPUH01000110">
    <property type="protein sequence ID" value="OMJ90113.1"/>
    <property type="molecule type" value="Genomic_DNA"/>
</dbReference>
<comment type="caution">
    <text evidence="1">The sequence shown here is derived from an EMBL/GenBank/DDBJ whole genome shotgun (WGS) entry which is preliminary data.</text>
</comment>
<dbReference type="Proteomes" id="UP000187209">
    <property type="component" value="Unassembled WGS sequence"/>
</dbReference>
<protein>
    <submittedName>
        <fullName evidence="1">Uncharacterized protein</fullName>
    </submittedName>
</protein>
<organism evidence="1 2">
    <name type="scientific">Stentor coeruleus</name>
    <dbReference type="NCBI Taxonomy" id="5963"/>
    <lineage>
        <taxon>Eukaryota</taxon>
        <taxon>Sar</taxon>
        <taxon>Alveolata</taxon>
        <taxon>Ciliophora</taxon>
        <taxon>Postciliodesmatophora</taxon>
        <taxon>Heterotrichea</taxon>
        <taxon>Heterotrichida</taxon>
        <taxon>Stentoridae</taxon>
        <taxon>Stentor</taxon>
    </lineage>
</organism>
<evidence type="ECO:0000313" key="2">
    <source>
        <dbReference type="Proteomes" id="UP000187209"/>
    </source>
</evidence>
<sequence length="127" mass="14551">MSLDYVFDSNPSIIEKVQSQGFDYDSIIFLCKEFFSICGDIALDQNIIGEFIRNLKTVYDFSNGKKSNEEENEFPTRVTVTNTQSGKVYTLNLLMGSNMEPFYVCNFCTKTIKQGEIKSHVIDHESF</sequence>
<evidence type="ECO:0000313" key="1">
    <source>
        <dbReference type="EMBL" id="OMJ90113.1"/>
    </source>
</evidence>